<keyword evidence="2" id="KW-1133">Transmembrane helix</keyword>
<comment type="caution">
    <text evidence="3">The sequence shown here is derived from an EMBL/GenBank/DDBJ whole genome shotgun (WGS) entry which is preliminary data.</text>
</comment>
<proteinExistence type="predicted"/>
<keyword evidence="2" id="KW-0472">Membrane</keyword>
<keyword evidence="2" id="KW-0812">Transmembrane</keyword>
<keyword evidence="4" id="KW-1185">Reference proteome</keyword>
<evidence type="ECO:0000313" key="3">
    <source>
        <dbReference type="EMBL" id="CAK6972681.1"/>
    </source>
</evidence>
<accession>A0AAV1PL82</accession>
<dbReference type="EMBL" id="CAWUFR010000209">
    <property type="protein sequence ID" value="CAK6972681.1"/>
    <property type="molecule type" value="Genomic_DNA"/>
</dbReference>
<protein>
    <submittedName>
        <fullName evidence="3">Uncharacterized protein LOC121886058 isoform X1</fullName>
    </submittedName>
</protein>
<name>A0AAV1PL82_SCOSC</name>
<sequence>MAWSEVLDVDVDSLIKRFEELKKPSIQQIAMQLFDINAELDLMKEQTEPASNNIKKGTLGLAVLALFFRGSIIMAAFVGIVAVVVMAFFFIGTKRVKEKEGELEMQKEVLMAEFKCHVSELKREMKTLKRLLEDLRTEFVALGDPTEEVTRLEISMLELFLTVDKLSTFPESDRFSNAADQCVKYCSEFNTIRSRLDLSR</sequence>
<keyword evidence="1" id="KW-0175">Coiled coil</keyword>
<evidence type="ECO:0000256" key="1">
    <source>
        <dbReference type="SAM" id="Coils"/>
    </source>
</evidence>
<organism evidence="3 4">
    <name type="scientific">Scomber scombrus</name>
    <name type="common">Atlantic mackerel</name>
    <name type="synonym">Scomber vernalis</name>
    <dbReference type="NCBI Taxonomy" id="13677"/>
    <lineage>
        <taxon>Eukaryota</taxon>
        <taxon>Metazoa</taxon>
        <taxon>Chordata</taxon>
        <taxon>Craniata</taxon>
        <taxon>Vertebrata</taxon>
        <taxon>Euteleostomi</taxon>
        <taxon>Actinopterygii</taxon>
        <taxon>Neopterygii</taxon>
        <taxon>Teleostei</taxon>
        <taxon>Neoteleostei</taxon>
        <taxon>Acanthomorphata</taxon>
        <taxon>Pelagiaria</taxon>
        <taxon>Scombriformes</taxon>
        <taxon>Scombridae</taxon>
        <taxon>Scomber</taxon>
    </lineage>
</organism>
<feature type="coiled-coil region" evidence="1">
    <location>
        <begin position="111"/>
        <end position="138"/>
    </location>
</feature>
<feature type="transmembrane region" description="Helical" evidence="2">
    <location>
        <begin position="66"/>
        <end position="91"/>
    </location>
</feature>
<evidence type="ECO:0000313" key="4">
    <source>
        <dbReference type="Proteomes" id="UP001314229"/>
    </source>
</evidence>
<gene>
    <name evidence="3" type="ORF">FSCOSCO3_A036215</name>
</gene>
<reference evidence="3 4" key="1">
    <citation type="submission" date="2024-01" db="EMBL/GenBank/DDBJ databases">
        <authorList>
            <person name="Alioto T."/>
            <person name="Alioto T."/>
            <person name="Gomez Garrido J."/>
        </authorList>
    </citation>
    <scope>NUCLEOTIDE SEQUENCE [LARGE SCALE GENOMIC DNA]</scope>
</reference>
<dbReference type="Proteomes" id="UP001314229">
    <property type="component" value="Unassembled WGS sequence"/>
</dbReference>
<dbReference type="AlphaFoldDB" id="A0AAV1PL82"/>
<evidence type="ECO:0000256" key="2">
    <source>
        <dbReference type="SAM" id="Phobius"/>
    </source>
</evidence>